<feature type="region of interest" description="Disordered" evidence="1">
    <location>
        <begin position="80"/>
        <end position="139"/>
    </location>
</feature>
<accession>A0ABR2JIV7</accession>
<dbReference type="Proteomes" id="UP001390339">
    <property type="component" value="Unassembled WGS sequence"/>
</dbReference>
<feature type="region of interest" description="Disordered" evidence="1">
    <location>
        <begin position="207"/>
        <end position="314"/>
    </location>
</feature>
<feature type="compositionally biased region" description="Low complexity" evidence="1">
    <location>
        <begin position="664"/>
        <end position="680"/>
    </location>
</feature>
<feature type="compositionally biased region" description="Low complexity" evidence="1">
    <location>
        <begin position="97"/>
        <end position="106"/>
    </location>
</feature>
<feature type="compositionally biased region" description="Basic and acidic residues" evidence="1">
    <location>
        <begin position="300"/>
        <end position="314"/>
    </location>
</feature>
<feature type="compositionally biased region" description="Polar residues" evidence="1">
    <location>
        <begin position="240"/>
        <end position="252"/>
    </location>
</feature>
<dbReference type="EMBL" id="JAPCWZ010000002">
    <property type="protein sequence ID" value="KAK8877312.1"/>
    <property type="molecule type" value="Genomic_DNA"/>
</dbReference>
<gene>
    <name evidence="2" type="ORF">PGQ11_002258</name>
</gene>
<sequence>MEDFSEPLLDCNFAEVLVGDLDRSSAIFQSKNLTAGAPAPGLVDDGSRRRFSLQDRSMRPAEYQALSRLKSLQTMTQPSYSPFVITSGHQPRKSSDSTHSTSTTSSGGMEPPSIATREVSVATAPTSGRPSPDKLSEYSWMDFGANGLDLEEFGAEDRRRSMSLVRLAPPPVQAGDDGDYRSMSMGSKVQASTPLPYSSFNPQIQISHSQTTPALPSRNPSITFGSPRSTQAPHGVIPQRRSSLNHSNTTKPLNLRISPPSPSRSARYSITPGFQPAAVPSTYSPTSDDDDEDDEDEFDFAEKEGSPRSFDDRREVEVTLPPRKDEVTTPMIASHLVHVEEWLNSSIDMGFPQQAQTDNEHAASRFPVPTEVLDTLRVSVSCFPETMLLCSSLSIETIRGHSRKFKYGKLNLASESQISLALTDDSTARSNSKWKWFATSKKQQQDQSPKSPKKQTHQQSQSSKSTLEPITPTSPYQPPGAADWQAIKRIFPSGTDYLCDALYAHILAYNYITSLCPRSVSAASVPRPSSKSSVSSYGSSLLGPELSAVRTRNSDSTKIPRKAASLLGMQTDPSATVIPEPNSIHNNNNSYGCSRTKTLRSQPSFVRNKRDGNGNNSYGKNFTTAANRNADEHDATLRELRLGLAKCIARLIATIRLTSNDHSGSTTMGMGVGGSPSSRSMGDESQQHIDPYLIRSLCEIVRSSEEK</sequence>
<feature type="region of interest" description="Disordered" evidence="1">
    <location>
        <begin position="438"/>
        <end position="479"/>
    </location>
</feature>
<reference evidence="2 3" key="1">
    <citation type="journal article" date="2024" name="IMA Fungus">
        <title>Apiospora arundinis, a panoply of carbohydrate-active enzymes and secondary metabolites.</title>
        <authorList>
            <person name="Sorensen T."/>
            <person name="Petersen C."/>
            <person name="Muurmann A.T."/>
            <person name="Christiansen J.V."/>
            <person name="Brundto M.L."/>
            <person name="Overgaard C.K."/>
            <person name="Boysen A.T."/>
            <person name="Wollenberg R.D."/>
            <person name="Larsen T.O."/>
            <person name="Sorensen J.L."/>
            <person name="Nielsen K.L."/>
            <person name="Sondergaard T.E."/>
        </authorList>
    </citation>
    <scope>NUCLEOTIDE SEQUENCE [LARGE SCALE GENOMIC DNA]</scope>
    <source>
        <strain evidence="2 3">AAU 773</strain>
    </source>
</reference>
<evidence type="ECO:0000313" key="2">
    <source>
        <dbReference type="EMBL" id="KAK8877312.1"/>
    </source>
</evidence>
<feature type="compositionally biased region" description="Acidic residues" evidence="1">
    <location>
        <begin position="287"/>
        <end position="299"/>
    </location>
</feature>
<feature type="compositionally biased region" description="Low complexity" evidence="1">
    <location>
        <begin position="440"/>
        <end position="450"/>
    </location>
</feature>
<keyword evidence="3" id="KW-1185">Reference proteome</keyword>
<feature type="region of interest" description="Disordered" evidence="1">
    <location>
        <begin position="573"/>
        <end position="596"/>
    </location>
</feature>
<comment type="caution">
    <text evidence="2">The sequence shown here is derived from an EMBL/GenBank/DDBJ whole genome shotgun (WGS) entry which is preliminary data.</text>
</comment>
<evidence type="ECO:0008006" key="4">
    <source>
        <dbReference type="Google" id="ProtNLM"/>
    </source>
</evidence>
<feature type="region of interest" description="Disordered" evidence="1">
    <location>
        <begin position="664"/>
        <end position="686"/>
    </location>
</feature>
<evidence type="ECO:0000313" key="3">
    <source>
        <dbReference type="Proteomes" id="UP001390339"/>
    </source>
</evidence>
<evidence type="ECO:0000256" key="1">
    <source>
        <dbReference type="SAM" id="MobiDB-lite"/>
    </source>
</evidence>
<feature type="compositionally biased region" description="Polar residues" evidence="1">
    <location>
        <begin position="207"/>
        <end position="232"/>
    </location>
</feature>
<organism evidence="2 3">
    <name type="scientific">Apiospora arundinis</name>
    <dbReference type="NCBI Taxonomy" id="335852"/>
    <lineage>
        <taxon>Eukaryota</taxon>
        <taxon>Fungi</taxon>
        <taxon>Dikarya</taxon>
        <taxon>Ascomycota</taxon>
        <taxon>Pezizomycotina</taxon>
        <taxon>Sordariomycetes</taxon>
        <taxon>Xylariomycetidae</taxon>
        <taxon>Amphisphaeriales</taxon>
        <taxon>Apiosporaceae</taxon>
        <taxon>Apiospora</taxon>
    </lineage>
</organism>
<name>A0ABR2JIV7_9PEZI</name>
<protein>
    <recommendedName>
        <fullName evidence="4">Folliculin-interacting protein N-terminal domain-containing protein</fullName>
    </recommendedName>
</protein>
<feature type="compositionally biased region" description="Polar residues" evidence="1">
    <location>
        <begin position="583"/>
        <end position="596"/>
    </location>
</feature>
<proteinExistence type="predicted"/>
<feature type="compositionally biased region" description="Low complexity" evidence="1">
    <location>
        <begin position="457"/>
        <end position="466"/>
    </location>
</feature>